<organism evidence="2 3">
    <name type="scientific">Phyllosticta capitalensis</name>
    <dbReference type="NCBI Taxonomy" id="121624"/>
    <lineage>
        <taxon>Eukaryota</taxon>
        <taxon>Fungi</taxon>
        <taxon>Dikarya</taxon>
        <taxon>Ascomycota</taxon>
        <taxon>Pezizomycotina</taxon>
        <taxon>Dothideomycetes</taxon>
        <taxon>Dothideomycetes incertae sedis</taxon>
        <taxon>Botryosphaeriales</taxon>
        <taxon>Phyllostictaceae</taxon>
        <taxon>Phyllosticta</taxon>
    </lineage>
</organism>
<dbReference type="EMBL" id="JBBWRZ010000005">
    <property type="protein sequence ID" value="KAK8235841.1"/>
    <property type="molecule type" value="Genomic_DNA"/>
</dbReference>
<keyword evidence="3" id="KW-1185">Reference proteome</keyword>
<sequence length="99" mass="10998">MSWWWSWGRVVCTGIFGGDGIGLVKLKFSKDVIMLLRTDFERNPFVQIPNPAATIQPKGASRLCRAIKEERGENEIRSVTMGKTRQTTTAAAGDCGRQP</sequence>
<accession>A0ABR1YRK7</accession>
<comment type="caution">
    <text evidence="2">The sequence shown here is derived from an EMBL/GenBank/DDBJ whole genome shotgun (WGS) entry which is preliminary data.</text>
</comment>
<protein>
    <submittedName>
        <fullName evidence="2">Uncharacterized protein</fullName>
    </submittedName>
</protein>
<reference evidence="2 3" key="1">
    <citation type="submission" date="2024-04" db="EMBL/GenBank/DDBJ databases">
        <title>Phyllosticta paracitricarpa is synonymous to the EU quarantine fungus P. citricarpa based on phylogenomic analyses.</title>
        <authorList>
            <consortium name="Lawrence Berkeley National Laboratory"/>
            <person name="Van Ingen-Buijs V.A."/>
            <person name="Van Westerhoven A.C."/>
            <person name="Haridas S."/>
            <person name="Skiadas P."/>
            <person name="Martin F."/>
            <person name="Groenewald J.Z."/>
            <person name="Crous P.W."/>
            <person name="Seidl M.F."/>
        </authorList>
    </citation>
    <scope>NUCLEOTIDE SEQUENCE [LARGE SCALE GENOMIC DNA]</scope>
    <source>
        <strain evidence="2 3">CBS 123374</strain>
    </source>
</reference>
<name>A0ABR1YRK7_9PEZI</name>
<gene>
    <name evidence="2" type="ORF">HDK90DRAFT_257812</name>
</gene>
<feature type="compositionally biased region" description="Polar residues" evidence="1">
    <location>
        <begin position="81"/>
        <end position="90"/>
    </location>
</feature>
<feature type="region of interest" description="Disordered" evidence="1">
    <location>
        <begin position="77"/>
        <end position="99"/>
    </location>
</feature>
<dbReference type="Proteomes" id="UP001492380">
    <property type="component" value="Unassembled WGS sequence"/>
</dbReference>
<evidence type="ECO:0000313" key="2">
    <source>
        <dbReference type="EMBL" id="KAK8235841.1"/>
    </source>
</evidence>
<evidence type="ECO:0000313" key="3">
    <source>
        <dbReference type="Proteomes" id="UP001492380"/>
    </source>
</evidence>
<proteinExistence type="predicted"/>
<evidence type="ECO:0000256" key="1">
    <source>
        <dbReference type="SAM" id="MobiDB-lite"/>
    </source>
</evidence>